<evidence type="ECO:0000256" key="1">
    <source>
        <dbReference type="ARBA" id="ARBA00007428"/>
    </source>
</evidence>
<feature type="compositionally biased region" description="Low complexity" evidence="4">
    <location>
        <begin position="1223"/>
        <end position="1242"/>
    </location>
</feature>
<feature type="repeat" description="ANK" evidence="2">
    <location>
        <begin position="703"/>
        <end position="723"/>
    </location>
</feature>
<dbReference type="SUPFAM" id="SSF48403">
    <property type="entry name" value="Ankyrin repeat"/>
    <property type="match status" value="2"/>
</dbReference>
<dbReference type="InterPro" id="IPR036770">
    <property type="entry name" value="Ankyrin_rpt-contain_sf"/>
</dbReference>
<dbReference type="InterPro" id="IPR036871">
    <property type="entry name" value="PX_dom_sf"/>
</dbReference>
<dbReference type="InterPro" id="IPR001683">
    <property type="entry name" value="PX_dom"/>
</dbReference>
<dbReference type="Proteomes" id="UP000738359">
    <property type="component" value="Unassembled WGS sequence"/>
</dbReference>
<accession>A0A9P6IWC1</accession>
<evidence type="ECO:0000313" key="6">
    <source>
        <dbReference type="EMBL" id="KAF9950881.1"/>
    </source>
</evidence>
<keyword evidence="2" id="KW-0040">ANK repeat</keyword>
<dbReference type="Gene3D" id="1.25.40.20">
    <property type="entry name" value="Ankyrin repeat-containing domain"/>
    <property type="match status" value="3"/>
</dbReference>
<dbReference type="GO" id="GO:0035091">
    <property type="term" value="F:phosphatidylinositol binding"/>
    <property type="evidence" value="ECO:0007669"/>
    <property type="project" value="InterPro"/>
</dbReference>
<dbReference type="GO" id="GO:0005769">
    <property type="term" value="C:early endosome"/>
    <property type="evidence" value="ECO:0007669"/>
    <property type="project" value="TreeGrafter"/>
</dbReference>
<feature type="compositionally biased region" description="Basic and acidic residues" evidence="4">
    <location>
        <begin position="1455"/>
        <end position="1469"/>
    </location>
</feature>
<feature type="region of interest" description="Disordered" evidence="4">
    <location>
        <begin position="1156"/>
        <end position="1242"/>
    </location>
</feature>
<dbReference type="SUPFAM" id="SSF64268">
    <property type="entry name" value="PX domain"/>
    <property type="match status" value="1"/>
</dbReference>
<keyword evidence="7" id="KW-1185">Reference proteome</keyword>
<dbReference type="InterPro" id="IPR051248">
    <property type="entry name" value="UPF0507/Ank_repeat_27"/>
</dbReference>
<dbReference type="InterPro" id="IPR002110">
    <property type="entry name" value="Ankyrin_rpt"/>
</dbReference>
<dbReference type="SUPFAM" id="SSF109993">
    <property type="entry name" value="VPS9 domain"/>
    <property type="match status" value="1"/>
</dbReference>
<feature type="region of interest" description="Disordered" evidence="4">
    <location>
        <begin position="1365"/>
        <end position="1469"/>
    </location>
</feature>
<dbReference type="GO" id="GO:0005770">
    <property type="term" value="C:late endosome"/>
    <property type="evidence" value="ECO:0007669"/>
    <property type="project" value="TreeGrafter"/>
</dbReference>
<organism evidence="6 7">
    <name type="scientific">Mortierella alpina</name>
    <name type="common">Oleaginous fungus</name>
    <name type="synonym">Mortierella renispora</name>
    <dbReference type="NCBI Taxonomy" id="64518"/>
    <lineage>
        <taxon>Eukaryota</taxon>
        <taxon>Fungi</taxon>
        <taxon>Fungi incertae sedis</taxon>
        <taxon>Mucoromycota</taxon>
        <taxon>Mortierellomycotina</taxon>
        <taxon>Mortierellomycetes</taxon>
        <taxon>Mortierellales</taxon>
        <taxon>Mortierellaceae</taxon>
        <taxon>Mortierella</taxon>
    </lineage>
</organism>
<dbReference type="SMART" id="SM00248">
    <property type="entry name" value="ANK"/>
    <property type="match status" value="8"/>
</dbReference>
<feature type="coiled-coil region" evidence="3">
    <location>
        <begin position="221"/>
        <end position="271"/>
    </location>
</feature>
<dbReference type="InterPro" id="IPR037191">
    <property type="entry name" value="VPS9_dom_sf"/>
</dbReference>
<evidence type="ECO:0000256" key="4">
    <source>
        <dbReference type="SAM" id="MobiDB-lite"/>
    </source>
</evidence>
<sequence length="1469" mass="161339">MDKAFSLFQHSPASQPPYPRHTLATTTSNHFLSLLFFHESNSITTAALVDPDQLKNFQFLKKTFEAILASIVRDRNRQQLVILCPDQSSLNGINTVSSLEWEWGGIDEEFILSHIIRVPDRSRPVAKGLSLTTLNGRSLILSDTTVTTAKGFKTLRQARLASEKIFYDNEGRGPYRDTRRKVKTRPVLTLQTALHRFPGVAQKLEQHIMDFNDATMSETSLEEIRAALDRLLAESVDLLNQVDTKVLSALLDEYEATAASLDQLLENYIMNSTYDIVFFKITSKLKLKDWDLAEAIRELRNLDLGQVGLPELPQYQQCLVSALNEFQSLGLLRTPEEKLACLIKSIRVTSMLPGGADDLIPILLLTVLRSGISNLASNLYYMKNFILFGDASRGEYGYSLSTLEAVSRYILSHAKQLSQLSIKNQEYWEAICSGNLEQVRTMQNELLISGESTTAPPPLPRRTSAASLRSESEDSIHSTLQSSLAMSPAYSRDAEGNNAVLLATRSQQHEVLQYLLEELKNSAIVSNYEGKTPLMLSVELEHLEMVRLILQSICSNNKNAVNHQDVLGNSAMHICAAKGNLDLLKILLTAGPDLGLPNNDGDTALIIAAKMSDKSDNSTVISALASEMSKKDLDWQNNNGDTALHFIVDPALITTLVASGCNPEIDNYAGWTPLLKWTLHDNTTIVKRLLDTGGVDVLLTDSRGYTPLHMVCLRGNLEMARMLQALTPTDLQSAMDGSTPLHLACQSGSVDVVEFLLDAGANPKLRDWANESPADMTNDSTILEMLDNAMLFWNKGGQRGSTAVKDRSVTRTETTGTVTPQKLVDKAGKLPMGSAGKRAIRVVRGTMEQDGNIRYIVKSGSTLDTSSIVTMPRSLDDFQFLRRNLLVEVPDACIPSLENFYSPFLISPSRPSKTVLATSTRRLNTFLNYLSNHPVLANHELVWEFMLMPELQHDVISDRSRRKQDNNLDSIFDHFSPIVENLEHEETYFGFLGEEILNLDRAVQQVRKCSRKLSRSMQDVPQQLDIFSNALEQADQVPFDSKSEYVQALKDIASTQSMTHTSDIESLGNLFEDFSFVIDGTLKALKHPQEIIMTIRQLKVAALKAKQSMRRSDMWWSGLSSIGEGAMTVVGGAGAALGAVGHAATSTFEAVSGTIATTSGDNGGTQHTRSASESMIKKSKAGSEPSRMLPSFLSRNKSPPSLLPAPTTTMQSASGTESTGVTQVSHPVASVSSQSSSTTASTLTPIMSRSRHAQDPSASSSKSLSASSLLTSPFTSIAAVASAATGQQSMSLEEIQDKIGKASSLLNSLRGSLFEELAHLQSYHANELERAMRDFGARQLQIEKSRLRDMVEILNDLRIESHACPPAAPSGISELGTLSRTGSLREPGLGAQSRGISRQPSAQTLNLGSRGLRGDGSTTSFLNEVLDEDEKAGLRAQQQQHYEQEQRQRTLAQDHNNDALSEKVPFDDE</sequence>
<evidence type="ECO:0000256" key="2">
    <source>
        <dbReference type="PROSITE-ProRule" id="PRU00023"/>
    </source>
</evidence>
<comment type="caution">
    <text evidence="6">The sequence shown here is derived from an EMBL/GenBank/DDBJ whole genome shotgun (WGS) entry which is preliminary data.</text>
</comment>
<feature type="compositionally biased region" description="Polar residues" evidence="4">
    <location>
        <begin position="1156"/>
        <end position="1173"/>
    </location>
</feature>
<dbReference type="PROSITE" id="PS51205">
    <property type="entry name" value="VPS9"/>
    <property type="match status" value="1"/>
</dbReference>
<name>A0A9P6IWC1_MORAP</name>
<dbReference type="PRINTS" id="PR01415">
    <property type="entry name" value="ANKYRIN"/>
</dbReference>
<dbReference type="Gene3D" id="1.20.1050.80">
    <property type="entry name" value="VPS9 domain"/>
    <property type="match status" value="1"/>
</dbReference>
<feature type="compositionally biased region" description="Low complexity" evidence="4">
    <location>
        <begin position="1198"/>
        <end position="1209"/>
    </location>
</feature>
<dbReference type="Gene3D" id="3.30.1520.10">
    <property type="entry name" value="Phox-like domain"/>
    <property type="match status" value="1"/>
</dbReference>
<feature type="region of interest" description="Disordered" evidence="4">
    <location>
        <begin position="450"/>
        <end position="472"/>
    </location>
</feature>
<dbReference type="GO" id="GO:0097422">
    <property type="term" value="C:tubular endosome"/>
    <property type="evidence" value="ECO:0007669"/>
    <property type="project" value="TreeGrafter"/>
</dbReference>
<dbReference type="GO" id="GO:0030133">
    <property type="term" value="C:transport vesicle"/>
    <property type="evidence" value="ECO:0007669"/>
    <property type="project" value="TreeGrafter"/>
</dbReference>
<feature type="compositionally biased region" description="Polar residues" evidence="4">
    <location>
        <begin position="1394"/>
        <end position="1407"/>
    </location>
</feature>
<dbReference type="Pfam" id="PF12796">
    <property type="entry name" value="Ank_2"/>
    <property type="match status" value="3"/>
</dbReference>
<evidence type="ECO:0000259" key="5">
    <source>
        <dbReference type="PROSITE" id="PS51205"/>
    </source>
</evidence>
<comment type="similarity">
    <text evidence="1">Belongs to the UPF0507 family.</text>
</comment>
<dbReference type="EMBL" id="JAAAHY010001255">
    <property type="protein sequence ID" value="KAF9950881.1"/>
    <property type="molecule type" value="Genomic_DNA"/>
</dbReference>
<dbReference type="CDD" id="cd06093">
    <property type="entry name" value="PX_domain"/>
    <property type="match status" value="1"/>
</dbReference>
<dbReference type="Pfam" id="PF02204">
    <property type="entry name" value="VPS9"/>
    <property type="match status" value="1"/>
</dbReference>
<dbReference type="InterPro" id="IPR003123">
    <property type="entry name" value="VPS9"/>
</dbReference>
<dbReference type="GO" id="GO:0000149">
    <property type="term" value="F:SNARE binding"/>
    <property type="evidence" value="ECO:0007669"/>
    <property type="project" value="TreeGrafter"/>
</dbReference>
<feature type="repeat" description="ANK" evidence="2">
    <location>
        <begin position="567"/>
        <end position="599"/>
    </location>
</feature>
<reference evidence="6" key="1">
    <citation type="journal article" date="2020" name="Fungal Divers.">
        <title>Resolving the Mortierellaceae phylogeny through synthesis of multi-gene phylogenetics and phylogenomics.</title>
        <authorList>
            <person name="Vandepol N."/>
            <person name="Liber J."/>
            <person name="Desiro A."/>
            <person name="Na H."/>
            <person name="Kennedy M."/>
            <person name="Barry K."/>
            <person name="Grigoriev I.V."/>
            <person name="Miller A.N."/>
            <person name="O'Donnell K."/>
            <person name="Stajich J.E."/>
            <person name="Bonito G."/>
        </authorList>
    </citation>
    <scope>NUCLEOTIDE SEQUENCE</scope>
    <source>
        <strain evidence="6">CK1249</strain>
    </source>
</reference>
<dbReference type="GO" id="GO:0045022">
    <property type="term" value="P:early endosome to late endosome transport"/>
    <property type="evidence" value="ECO:0007669"/>
    <property type="project" value="TreeGrafter"/>
</dbReference>
<dbReference type="Pfam" id="PF00787">
    <property type="entry name" value="PX"/>
    <property type="match status" value="1"/>
</dbReference>
<protein>
    <recommendedName>
        <fullName evidence="5">VPS9 domain-containing protein</fullName>
    </recommendedName>
</protein>
<dbReference type="SMART" id="SM00167">
    <property type="entry name" value="VPS9"/>
    <property type="match status" value="1"/>
</dbReference>
<feature type="domain" description="VPS9" evidence="5">
    <location>
        <begin position="286"/>
        <end position="419"/>
    </location>
</feature>
<proteinExistence type="inferred from homology"/>
<feature type="compositionally biased region" description="Polar residues" evidence="4">
    <location>
        <begin position="1210"/>
        <end position="1222"/>
    </location>
</feature>
<evidence type="ECO:0000256" key="3">
    <source>
        <dbReference type="SAM" id="Coils"/>
    </source>
</evidence>
<keyword evidence="3" id="KW-0175">Coiled coil</keyword>
<dbReference type="OrthoDB" id="7464126at2759"/>
<gene>
    <name evidence="6" type="ORF">BGZ70_001194</name>
</gene>
<dbReference type="PROSITE" id="PS50297">
    <property type="entry name" value="ANK_REP_REGION"/>
    <property type="match status" value="3"/>
</dbReference>
<dbReference type="PROSITE" id="PS50088">
    <property type="entry name" value="ANK_REPEAT"/>
    <property type="match status" value="3"/>
</dbReference>
<dbReference type="GO" id="GO:0005085">
    <property type="term" value="F:guanyl-nucleotide exchange factor activity"/>
    <property type="evidence" value="ECO:0007669"/>
    <property type="project" value="TreeGrafter"/>
</dbReference>
<evidence type="ECO:0000313" key="7">
    <source>
        <dbReference type="Proteomes" id="UP000738359"/>
    </source>
</evidence>
<dbReference type="GO" id="GO:0005886">
    <property type="term" value="C:plasma membrane"/>
    <property type="evidence" value="ECO:0007669"/>
    <property type="project" value="TreeGrafter"/>
</dbReference>
<dbReference type="PANTHER" id="PTHR24170">
    <property type="entry name" value="ANKYRIN REPEAT DOMAIN-CONTAINING PROTEIN 27"/>
    <property type="match status" value="1"/>
</dbReference>
<dbReference type="PANTHER" id="PTHR24170:SF1">
    <property type="entry name" value="DOMAIN PROTEIN, PUTATIVE (AFU_ORTHOLOGUE AFUA_1G09870)-RELATED"/>
    <property type="match status" value="1"/>
</dbReference>
<feature type="repeat" description="ANK" evidence="2">
    <location>
        <begin position="736"/>
        <end position="768"/>
    </location>
</feature>